<dbReference type="Pfam" id="PF00850">
    <property type="entry name" value="Hist_deacetyl"/>
    <property type="match status" value="1"/>
</dbReference>
<dbReference type="InterPro" id="IPR003085">
    <property type="entry name" value="AcuC"/>
</dbReference>
<comment type="pathway">
    <text evidence="1">Ketone degradation; acetoin degradation.</text>
</comment>
<dbReference type="PRINTS" id="PR01270">
    <property type="entry name" value="HDASUPER"/>
</dbReference>
<dbReference type="GO" id="GO:0045150">
    <property type="term" value="P:acetoin catabolic process"/>
    <property type="evidence" value="ECO:0007669"/>
    <property type="project" value="UniProtKB-KW"/>
</dbReference>
<dbReference type="Gene3D" id="3.40.800.20">
    <property type="entry name" value="Histone deacetylase domain"/>
    <property type="match status" value="1"/>
</dbReference>
<evidence type="ECO:0000256" key="1">
    <source>
        <dbReference type="ARBA" id="ARBA00005101"/>
    </source>
</evidence>
<dbReference type="Proteomes" id="UP000676325">
    <property type="component" value="Unassembled WGS sequence"/>
</dbReference>
<name>A0A941IK51_9ACTN</name>
<keyword evidence="7" id="KW-1185">Reference proteome</keyword>
<dbReference type="PANTHER" id="PTHR10625:SF10">
    <property type="entry name" value="HISTONE DEACETYLASE HDAC1"/>
    <property type="match status" value="1"/>
</dbReference>
<dbReference type="GO" id="GO:0004407">
    <property type="term" value="F:histone deacetylase activity"/>
    <property type="evidence" value="ECO:0007669"/>
    <property type="project" value="TreeGrafter"/>
</dbReference>
<comment type="caution">
    <text evidence="6">The sequence shown here is derived from an EMBL/GenBank/DDBJ whole genome shotgun (WGS) entry which is preliminary data.</text>
</comment>
<dbReference type="SUPFAM" id="SSF52768">
    <property type="entry name" value="Arginase/deacetylase"/>
    <property type="match status" value="1"/>
</dbReference>
<gene>
    <name evidence="6" type="ORF">KDK95_34545</name>
</gene>
<evidence type="ECO:0000256" key="2">
    <source>
        <dbReference type="ARBA" id="ARBA00005947"/>
    </source>
</evidence>
<dbReference type="InterPro" id="IPR037138">
    <property type="entry name" value="His_deacetylse_dom_sf"/>
</dbReference>
<reference evidence="6" key="1">
    <citation type="submission" date="2021-04" db="EMBL/GenBank/DDBJ databases">
        <title>Genome based classification of Actinospica acidithermotolerans sp. nov., an actinobacterium isolated from an Indonesian hot spring.</title>
        <authorList>
            <person name="Kusuma A.B."/>
            <person name="Putra K.E."/>
            <person name="Nafisah S."/>
            <person name="Loh J."/>
            <person name="Nouioui I."/>
            <person name="Goodfellow M."/>
        </authorList>
    </citation>
    <scope>NUCLEOTIDE SEQUENCE</scope>
    <source>
        <strain evidence="6">MGRD01-02</strain>
    </source>
</reference>
<dbReference type="GO" id="GO:0040029">
    <property type="term" value="P:epigenetic regulation of gene expression"/>
    <property type="evidence" value="ECO:0007669"/>
    <property type="project" value="TreeGrafter"/>
</dbReference>
<keyword evidence="4" id="KW-0006">Acetoin catabolism</keyword>
<proteinExistence type="inferred from homology"/>
<feature type="non-terminal residue" evidence="6">
    <location>
        <position position="334"/>
    </location>
</feature>
<dbReference type="CDD" id="cd09994">
    <property type="entry name" value="HDAC_AcuC_like"/>
    <property type="match status" value="1"/>
</dbReference>
<dbReference type="EMBL" id="JAGSOH010000263">
    <property type="protein sequence ID" value="MBR7831465.1"/>
    <property type="molecule type" value="Genomic_DNA"/>
</dbReference>
<sequence length="334" mass="35319">MLRSNEPARLLVPWDEALLSYDLGPDHPLAPVRVELTMALARELGVLEAPGVAIVPVTPATDEQLESVHDPAYIAVVRAALEADPIFLRRHGFASPDNPVVPGLHEASALIAGASVRAAEAVWSGEAEHAANMAGGLHHAMRARASGFCVYNDPAIAIARLLELGAERVAYVDVDVHHGDGVQAAFYDDPRVLTISLHETPVSLFPGTGRPDETGAKGAEGMSVNVALPPYTGDEGWLRAFDAVVPPLLKQFAPEILVTQLGCDSHELDPLAHLELSVDAQRAAIAALHDLAHQHAGGRWLLLGGGGYALVDVVPRTWASALAEAAHRPVPAET</sequence>
<dbReference type="InterPro" id="IPR023696">
    <property type="entry name" value="Ureohydrolase_dom_sf"/>
</dbReference>
<dbReference type="InterPro" id="IPR000286">
    <property type="entry name" value="HDACs"/>
</dbReference>
<dbReference type="PANTHER" id="PTHR10625">
    <property type="entry name" value="HISTONE DEACETYLASE HDAC1-RELATED"/>
    <property type="match status" value="1"/>
</dbReference>
<accession>A0A941IK51</accession>
<evidence type="ECO:0000256" key="3">
    <source>
        <dbReference type="ARBA" id="ARBA00020218"/>
    </source>
</evidence>
<evidence type="ECO:0000313" key="6">
    <source>
        <dbReference type="EMBL" id="MBR7831465.1"/>
    </source>
</evidence>
<protein>
    <recommendedName>
        <fullName evidence="3">Acetoin utilization protein AcuC</fullName>
    </recommendedName>
</protein>
<comment type="similarity">
    <text evidence="2">Belongs to the histone deacetylase family.</text>
</comment>
<feature type="domain" description="Histone deacetylase" evidence="5">
    <location>
        <begin position="27"/>
        <end position="323"/>
    </location>
</feature>
<organism evidence="6 7">
    <name type="scientific">Actinospica acidithermotolerans</name>
    <dbReference type="NCBI Taxonomy" id="2828514"/>
    <lineage>
        <taxon>Bacteria</taxon>
        <taxon>Bacillati</taxon>
        <taxon>Actinomycetota</taxon>
        <taxon>Actinomycetes</taxon>
        <taxon>Catenulisporales</taxon>
        <taxon>Actinospicaceae</taxon>
        <taxon>Actinospica</taxon>
    </lineage>
</organism>
<dbReference type="InterPro" id="IPR023801">
    <property type="entry name" value="His_deacetylse_dom"/>
</dbReference>
<evidence type="ECO:0000259" key="5">
    <source>
        <dbReference type="Pfam" id="PF00850"/>
    </source>
</evidence>
<evidence type="ECO:0000313" key="7">
    <source>
        <dbReference type="Proteomes" id="UP000676325"/>
    </source>
</evidence>
<dbReference type="AlphaFoldDB" id="A0A941IK51"/>
<evidence type="ECO:0000256" key="4">
    <source>
        <dbReference type="ARBA" id="ARBA00022627"/>
    </source>
</evidence>
<dbReference type="RefSeq" id="WP_212522572.1">
    <property type="nucleotide sequence ID" value="NZ_JAGSOH010000263.1"/>
</dbReference>